<reference evidence="11 12" key="1">
    <citation type="journal article" date="2014" name="BMC Genomics">
        <title>Comparison of environmental and isolate Sulfobacillus genomes reveals diverse carbon, sulfur, nitrogen, and hydrogen metabolisms.</title>
        <authorList>
            <person name="Justice N.B."/>
            <person name="Norman A."/>
            <person name="Brown C.T."/>
            <person name="Singh A."/>
            <person name="Thomas B.C."/>
            <person name="Banfield J.F."/>
        </authorList>
    </citation>
    <scope>NUCLEOTIDE SEQUENCE [LARGE SCALE GENOMIC DNA]</scope>
    <source>
        <strain evidence="11">AMDSBA3</strain>
    </source>
</reference>
<gene>
    <name evidence="11" type="ORF">C7B45_03375</name>
</gene>
<keyword evidence="6" id="KW-0812">Transmembrane</keyword>
<dbReference type="GO" id="GO:0006935">
    <property type="term" value="P:chemotaxis"/>
    <property type="evidence" value="ECO:0007669"/>
    <property type="project" value="UniProtKB-KW"/>
</dbReference>
<keyword evidence="8" id="KW-1133">Transmembrane helix</keyword>
<evidence type="ECO:0000313" key="12">
    <source>
        <dbReference type="Proteomes" id="UP000241848"/>
    </source>
</evidence>
<keyword evidence="9 10" id="KW-0472">Membrane</keyword>
<dbReference type="EMBL" id="PXYV01000006">
    <property type="protein sequence ID" value="PSR23367.1"/>
    <property type="molecule type" value="Genomic_DNA"/>
</dbReference>
<name>A0A2T2WMA5_9FIRM</name>
<keyword evidence="11" id="KW-0282">Flagellum</keyword>
<keyword evidence="7 10" id="KW-0283">Flagellar rotation</keyword>
<keyword evidence="11" id="KW-0966">Cell projection</keyword>
<dbReference type="GO" id="GO:0009425">
    <property type="term" value="C:bacterial-type flagellum basal body"/>
    <property type="evidence" value="ECO:0007669"/>
    <property type="project" value="InterPro"/>
</dbReference>
<comment type="function">
    <text evidence="1 10">Controls the rotational direction of flagella during chemotaxis.</text>
</comment>
<comment type="caution">
    <text evidence="11">The sequence shown here is derived from an EMBL/GenBank/DDBJ whole genome shotgun (WGS) entry which is preliminary data.</text>
</comment>
<keyword evidence="4 10" id="KW-1003">Cell membrane</keyword>
<evidence type="ECO:0000256" key="3">
    <source>
        <dbReference type="ARBA" id="ARBA00008281"/>
    </source>
</evidence>
<evidence type="ECO:0000256" key="5">
    <source>
        <dbReference type="ARBA" id="ARBA00022500"/>
    </source>
</evidence>
<evidence type="ECO:0000256" key="4">
    <source>
        <dbReference type="ARBA" id="ARBA00022475"/>
    </source>
</evidence>
<evidence type="ECO:0000256" key="9">
    <source>
        <dbReference type="ARBA" id="ARBA00023136"/>
    </source>
</evidence>
<evidence type="ECO:0000256" key="6">
    <source>
        <dbReference type="ARBA" id="ARBA00022692"/>
    </source>
</evidence>
<dbReference type="Proteomes" id="UP000241848">
    <property type="component" value="Unassembled WGS sequence"/>
</dbReference>
<keyword evidence="11" id="KW-0969">Cilium</keyword>
<evidence type="ECO:0000313" key="11">
    <source>
        <dbReference type="EMBL" id="PSR23367.1"/>
    </source>
</evidence>
<dbReference type="InterPro" id="IPR005503">
    <property type="entry name" value="FliL"/>
</dbReference>
<sequence length="158" mass="16169">MKKMLLFAVIFIVGLAVGAGGIIFLEPSMLSHTPAPVVLSAPFNPKTAVSVTESGIESNLAQTDHYISFDLEFQVSPAALTSAGGSASGAAGGSGTGSATLDAQIRNELIALARSTSYAALTSSGGLTVFKAEVSEILQSIFGPGQVQNIYFSDLLTQ</sequence>
<evidence type="ECO:0000256" key="8">
    <source>
        <dbReference type="ARBA" id="ARBA00022989"/>
    </source>
</evidence>
<comment type="subcellular location">
    <subcellularLocation>
        <location evidence="2">Cell membrane</location>
        <topology evidence="2">Single-pass membrane protein</topology>
    </subcellularLocation>
</comment>
<evidence type="ECO:0000256" key="10">
    <source>
        <dbReference type="RuleBase" id="RU364125"/>
    </source>
</evidence>
<proteinExistence type="inferred from homology"/>
<dbReference type="GO" id="GO:0071973">
    <property type="term" value="P:bacterial-type flagellum-dependent cell motility"/>
    <property type="evidence" value="ECO:0007669"/>
    <property type="project" value="InterPro"/>
</dbReference>
<organism evidence="11 12">
    <name type="scientific">Sulfobacillus acidophilus</name>
    <dbReference type="NCBI Taxonomy" id="53633"/>
    <lineage>
        <taxon>Bacteria</taxon>
        <taxon>Bacillati</taxon>
        <taxon>Bacillota</taxon>
        <taxon>Clostridia</taxon>
        <taxon>Eubacteriales</taxon>
        <taxon>Clostridiales Family XVII. Incertae Sedis</taxon>
        <taxon>Sulfobacillus</taxon>
    </lineage>
</organism>
<dbReference type="AlphaFoldDB" id="A0A2T2WMA5"/>
<evidence type="ECO:0000256" key="2">
    <source>
        <dbReference type="ARBA" id="ARBA00004162"/>
    </source>
</evidence>
<evidence type="ECO:0000256" key="1">
    <source>
        <dbReference type="ARBA" id="ARBA00002254"/>
    </source>
</evidence>
<comment type="similarity">
    <text evidence="3 10">Belongs to the FliL family.</text>
</comment>
<dbReference type="GO" id="GO:0005886">
    <property type="term" value="C:plasma membrane"/>
    <property type="evidence" value="ECO:0007669"/>
    <property type="project" value="UniProtKB-SubCell"/>
</dbReference>
<accession>A0A2T2WMA5</accession>
<keyword evidence="5 10" id="KW-0145">Chemotaxis</keyword>
<evidence type="ECO:0000256" key="7">
    <source>
        <dbReference type="ARBA" id="ARBA00022779"/>
    </source>
</evidence>
<dbReference type="Pfam" id="PF03748">
    <property type="entry name" value="FliL"/>
    <property type="match status" value="1"/>
</dbReference>
<protein>
    <recommendedName>
        <fullName evidence="10">Flagellar protein FliL</fullName>
    </recommendedName>
</protein>